<dbReference type="Pfam" id="PF19650">
    <property type="entry name" value="DUF6153"/>
    <property type="match status" value="1"/>
</dbReference>
<dbReference type="RefSeq" id="WP_338567105.1">
    <property type="nucleotide sequence ID" value="NZ_CP146240.1"/>
</dbReference>
<proteinExistence type="predicted"/>
<organism evidence="3 4">
    <name type="scientific">Microbacterium paraoxydans</name>
    <dbReference type="NCBI Taxonomy" id="199592"/>
    <lineage>
        <taxon>Bacteria</taxon>
        <taxon>Bacillati</taxon>
        <taxon>Actinomycetota</taxon>
        <taxon>Actinomycetes</taxon>
        <taxon>Micrococcales</taxon>
        <taxon>Microbacteriaceae</taxon>
        <taxon>Microbacterium</taxon>
    </lineage>
</organism>
<name>A0ABZ2HYV8_9MICO</name>
<evidence type="ECO:0000313" key="4">
    <source>
        <dbReference type="Proteomes" id="UP001377573"/>
    </source>
</evidence>
<sequence>MVGRRVLQGALLAVLLVGGVLLGLLGMHALDTHGTPGAHAVAGHTAPAHPAASAAHEAGGADEAVVPDDPAHDGGAACVLALLGGLLLLLRPSRALLTGPLLRALRSLVDAAAAPLRPPSLHVLCISRT</sequence>
<feature type="region of interest" description="Disordered" evidence="1">
    <location>
        <begin position="38"/>
        <end position="61"/>
    </location>
</feature>
<reference evidence="3 4" key="1">
    <citation type="submission" date="2024-02" db="EMBL/GenBank/DDBJ databases">
        <authorList>
            <person name="Alasadi S."/>
            <person name="Hussein S.A."/>
        </authorList>
    </citation>
    <scope>NUCLEOTIDE SEQUENCE [LARGE SCALE GENOMIC DNA]</scope>
    <source>
        <strain evidence="3 4">GJ_SRA_44_2022</strain>
    </source>
</reference>
<accession>A0ABZ2HYV8</accession>
<dbReference type="EMBL" id="CP146240">
    <property type="protein sequence ID" value="WWS85861.1"/>
    <property type="molecule type" value="Genomic_DNA"/>
</dbReference>
<keyword evidence="2" id="KW-0812">Transmembrane</keyword>
<dbReference type="InterPro" id="IPR046151">
    <property type="entry name" value="DUF6153"/>
</dbReference>
<feature type="transmembrane region" description="Helical" evidence="2">
    <location>
        <begin position="74"/>
        <end position="90"/>
    </location>
</feature>
<dbReference type="Proteomes" id="UP001377573">
    <property type="component" value="Chromosome"/>
</dbReference>
<keyword evidence="2" id="KW-1133">Transmembrane helix</keyword>
<evidence type="ECO:0000256" key="2">
    <source>
        <dbReference type="SAM" id="Phobius"/>
    </source>
</evidence>
<gene>
    <name evidence="3" type="ORF">V8Z62_06455</name>
</gene>
<evidence type="ECO:0000256" key="1">
    <source>
        <dbReference type="SAM" id="MobiDB-lite"/>
    </source>
</evidence>
<feature type="compositionally biased region" description="Low complexity" evidence="1">
    <location>
        <begin position="38"/>
        <end position="58"/>
    </location>
</feature>
<keyword evidence="4" id="KW-1185">Reference proteome</keyword>
<keyword evidence="2" id="KW-0472">Membrane</keyword>
<evidence type="ECO:0000313" key="3">
    <source>
        <dbReference type="EMBL" id="WWS85861.1"/>
    </source>
</evidence>
<protein>
    <submittedName>
        <fullName evidence="3">DUF6153 family protein</fullName>
    </submittedName>
</protein>